<dbReference type="Proteomes" id="UP000198728">
    <property type="component" value="Unassembled WGS sequence"/>
</dbReference>
<keyword evidence="3" id="KW-1185">Reference proteome</keyword>
<proteinExistence type="predicted"/>
<dbReference type="Gene3D" id="3.30.1460.30">
    <property type="entry name" value="YgaC/TfoX-N like chaperone"/>
    <property type="match status" value="1"/>
</dbReference>
<protein>
    <submittedName>
        <fullName evidence="2">TfoX N-terminal domain-containing protein</fullName>
    </submittedName>
</protein>
<dbReference type="AlphaFoldDB" id="A0A1I1DY44"/>
<dbReference type="InterPro" id="IPR007076">
    <property type="entry name" value="TfoX_N"/>
</dbReference>
<gene>
    <name evidence="2" type="ORF">SAMN04488094_101544</name>
</gene>
<sequence>MVADPDMNRRLREAIGDRPGIAEKKMFGGVCVVLNGHMVGGASRDRTTGHGHYIFRVGKDNTETAEALPGGEPLVLGGKRLGGIFRVTEEEATDDVLSAWAALAVSHVSALPPKPTD</sequence>
<dbReference type="Pfam" id="PF04993">
    <property type="entry name" value="TfoX_N"/>
    <property type="match status" value="1"/>
</dbReference>
<dbReference type="SUPFAM" id="SSF159894">
    <property type="entry name" value="YgaC/TfoX-N like"/>
    <property type="match status" value="1"/>
</dbReference>
<evidence type="ECO:0000313" key="2">
    <source>
        <dbReference type="EMBL" id="SFB79979.1"/>
    </source>
</evidence>
<organism evidence="2 3">
    <name type="scientific">Tropicimonas isoalkanivorans</name>
    <dbReference type="NCBI Taxonomy" id="441112"/>
    <lineage>
        <taxon>Bacteria</taxon>
        <taxon>Pseudomonadati</taxon>
        <taxon>Pseudomonadota</taxon>
        <taxon>Alphaproteobacteria</taxon>
        <taxon>Rhodobacterales</taxon>
        <taxon>Roseobacteraceae</taxon>
        <taxon>Tropicimonas</taxon>
    </lineage>
</organism>
<reference evidence="2 3" key="1">
    <citation type="submission" date="2016-10" db="EMBL/GenBank/DDBJ databases">
        <authorList>
            <person name="de Groot N.N."/>
        </authorList>
    </citation>
    <scope>NUCLEOTIDE SEQUENCE [LARGE SCALE GENOMIC DNA]</scope>
    <source>
        <strain evidence="2 3">DSM 19548</strain>
    </source>
</reference>
<evidence type="ECO:0000259" key="1">
    <source>
        <dbReference type="Pfam" id="PF04993"/>
    </source>
</evidence>
<name>A0A1I1DY44_9RHOB</name>
<dbReference type="EMBL" id="FOLG01000001">
    <property type="protein sequence ID" value="SFB79979.1"/>
    <property type="molecule type" value="Genomic_DNA"/>
</dbReference>
<feature type="domain" description="TfoX N-terminal" evidence="1">
    <location>
        <begin position="18"/>
        <end position="107"/>
    </location>
</feature>
<accession>A0A1I1DY44</accession>
<evidence type="ECO:0000313" key="3">
    <source>
        <dbReference type="Proteomes" id="UP000198728"/>
    </source>
</evidence>
<dbReference type="STRING" id="441112.SAMN04488094_101544"/>